<gene>
    <name evidence="2" type="ORF">MERR_LOCUS37722</name>
</gene>
<reference evidence="2" key="1">
    <citation type="submission" date="2020-01" db="EMBL/GenBank/DDBJ databases">
        <authorList>
            <person name="Mishra B."/>
        </authorList>
    </citation>
    <scope>NUCLEOTIDE SEQUENCE [LARGE SCALE GENOMIC DNA]</scope>
</reference>
<evidence type="ECO:0008006" key="4">
    <source>
        <dbReference type="Google" id="ProtNLM"/>
    </source>
</evidence>
<dbReference type="PANTHER" id="PTHR14379:SF3">
    <property type="entry name" value="MEIOSIS REGULATOR AND MRNA STABILITY FACTOR 1"/>
    <property type="match status" value="1"/>
</dbReference>
<dbReference type="Proteomes" id="UP000467841">
    <property type="component" value="Unassembled WGS sequence"/>
</dbReference>
<dbReference type="EMBL" id="CACVBM020001451">
    <property type="protein sequence ID" value="CAA7050487.1"/>
    <property type="molecule type" value="Genomic_DNA"/>
</dbReference>
<proteinExistence type="predicted"/>
<organism evidence="2 3">
    <name type="scientific">Microthlaspi erraticum</name>
    <dbReference type="NCBI Taxonomy" id="1685480"/>
    <lineage>
        <taxon>Eukaryota</taxon>
        <taxon>Viridiplantae</taxon>
        <taxon>Streptophyta</taxon>
        <taxon>Embryophyta</taxon>
        <taxon>Tracheophyta</taxon>
        <taxon>Spermatophyta</taxon>
        <taxon>Magnoliopsida</taxon>
        <taxon>eudicotyledons</taxon>
        <taxon>Gunneridae</taxon>
        <taxon>Pentapetalae</taxon>
        <taxon>rosids</taxon>
        <taxon>malvids</taxon>
        <taxon>Brassicales</taxon>
        <taxon>Brassicaceae</taxon>
        <taxon>Coluteocarpeae</taxon>
        <taxon>Microthlaspi</taxon>
    </lineage>
</organism>
<keyword evidence="3" id="KW-1185">Reference proteome</keyword>
<dbReference type="GO" id="GO:0005777">
    <property type="term" value="C:peroxisome"/>
    <property type="evidence" value="ECO:0007669"/>
    <property type="project" value="InterPro"/>
</dbReference>
<name>A0A6D2KSM9_9BRAS</name>
<evidence type="ECO:0000313" key="3">
    <source>
        <dbReference type="Proteomes" id="UP000467841"/>
    </source>
</evidence>
<dbReference type="InterPro" id="IPR024768">
    <property type="entry name" value="Marf1"/>
</dbReference>
<dbReference type="PANTHER" id="PTHR14379">
    <property type="entry name" value="LIMKAIN B LKAP"/>
    <property type="match status" value="1"/>
</dbReference>
<dbReference type="AlphaFoldDB" id="A0A6D2KSM9"/>
<evidence type="ECO:0000256" key="1">
    <source>
        <dbReference type="SAM" id="MobiDB-lite"/>
    </source>
</evidence>
<accession>A0A6D2KSM9</accession>
<sequence>MDFPFPEGLGPDMIYHKTKLFLQSLGRFDDMSIIAYVDKEQFGSKLVGAYKDAGITIIPREGYLSEKFDGALERNRKRIAFLQSMSSLCLHIFLTLLDHDLPPSLDSPLERICFSLPLEPTLLGSSDRKPKSREESLYSSHETIPASPVQSTSYECSTHVFWDGVDFPLPYNDPHYAFRVSQSTLKELDLPAASSLVAYINESDLCGETETDGITIIPCQGDEEARCHATLVDIVLWAMENPATYFEKKSLMVISKNIKQGTDFFNALKALHERHYNVILGEPNPQDLSSPMYTRLFTCAPNLFVREEVVGFSNGLASLYHPEFRWCDVLIFWDSTVSQPIFRVWSGFFKTRAITAT</sequence>
<dbReference type="OrthoDB" id="1110499at2759"/>
<feature type="region of interest" description="Disordered" evidence="1">
    <location>
        <begin position="125"/>
        <end position="144"/>
    </location>
</feature>
<feature type="compositionally biased region" description="Basic and acidic residues" evidence="1">
    <location>
        <begin position="126"/>
        <end position="136"/>
    </location>
</feature>
<dbReference type="GO" id="GO:0010468">
    <property type="term" value="P:regulation of gene expression"/>
    <property type="evidence" value="ECO:0007669"/>
    <property type="project" value="InterPro"/>
</dbReference>
<evidence type="ECO:0000313" key="2">
    <source>
        <dbReference type="EMBL" id="CAA7050487.1"/>
    </source>
</evidence>
<comment type="caution">
    <text evidence="2">The sequence shown here is derived from an EMBL/GenBank/DDBJ whole genome shotgun (WGS) entry which is preliminary data.</text>
</comment>
<protein>
    <recommendedName>
        <fullName evidence="4">NYN domain-containing protein</fullName>
    </recommendedName>
</protein>